<dbReference type="PROSITE" id="PS00678">
    <property type="entry name" value="WD_REPEATS_1"/>
    <property type="match status" value="1"/>
</dbReference>
<dbReference type="Proteomes" id="UP000219369">
    <property type="component" value="Unassembled WGS sequence"/>
</dbReference>
<feature type="repeat" description="WD" evidence="3">
    <location>
        <begin position="336"/>
        <end position="377"/>
    </location>
</feature>
<dbReference type="InterPro" id="IPR001680">
    <property type="entry name" value="WD40_rpt"/>
</dbReference>
<dbReference type="PROSITE" id="PS50082">
    <property type="entry name" value="WD_REPEATS_2"/>
    <property type="match status" value="1"/>
</dbReference>
<dbReference type="SUPFAM" id="SSF69322">
    <property type="entry name" value="Tricorn protease domain 2"/>
    <property type="match status" value="1"/>
</dbReference>
<dbReference type="PANTHER" id="PTHR19879">
    <property type="entry name" value="TRANSCRIPTION INITIATION FACTOR TFIID"/>
    <property type="match status" value="1"/>
</dbReference>
<dbReference type="PANTHER" id="PTHR19879:SF9">
    <property type="entry name" value="TRANSCRIPTION INITIATION FACTOR TFIID SUBUNIT 5"/>
    <property type="match status" value="1"/>
</dbReference>
<dbReference type="Gene3D" id="2.130.10.10">
    <property type="entry name" value="YVTN repeat-like/Quinoprotein amine dehydrogenase"/>
    <property type="match status" value="3"/>
</dbReference>
<evidence type="ECO:0000313" key="6">
    <source>
        <dbReference type="Proteomes" id="UP000219369"/>
    </source>
</evidence>
<dbReference type="InterPro" id="IPR019775">
    <property type="entry name" value="WD40_repeat_CS"/>
</dbReference>
<dbReference type="Pfam" id="PF00400">
    <property type="entry name" value="WD40"/>
    <property type="match status" value="1"/>
</dbReference>
<evidence type="ECO:0000256" key="4">
    <source>
        <dbReference type="SAM" id="MobiDB-lite"/>
    </source>
</evidence>
<proteinExistence type="predicted"/>
<dbReference type="VEuPathDB" id="FungiDB:HZS61_013396"/>
<evidence type="ECO:0000313" key="5">
    <source>
        <dbReference type="EMBL" id="SCO85843.1"/>
    </source>
</evidence>
<evidence type="ECO:0000256" key="1">
    <source>
        <dbReference type="ARBA" id="ARBA00022574"/>
    </source>
</evidence>
<dbReference type="OrthoDB" id="674604at2759"/>
<accession>A0A2H3TAU1</accession>
<organism evidence="5 6">
    <name type="scientific">Fusarium oxysporum</name>
    <name type="common">Fusarium vascular wilt</name>
    <dbReference type="NCBI Taxonomy" id="5507"/>
    <lineage>
        <taxon>Eukaryota</taxon>
        <taxon>Fungi</taxon>
        <taxon>Dikarya</taxon>
        <taxon>Ascomycota</taxon>
        <taxon>Pezizomycotina</taxon>
        <taxon>Sordariomycetes</taxon>
        <taxon>Hypocreomycetidae</taxon>
        <taxon>Hypocreales</taxon>
        <taxon>Nectriaceae</taxon>
        <taxon>Fusarium</taxon>
        <taxon>Fusarium oxysporum species complex</taxon>
    </lineage>
</organism>
<dbReference type="AlphaFoldDB" id="A0A2H3TAU1"/>
<dbReference type="InterPro" id="IPR015943">
    <property type="entry name" value="WD40/YVTN_repeat-like_dom_sf"/>
</dbReference>
<dbReference type="InterPro" id="IPR011041">
    <property type="entry name" value="Quinoprot_gluc/sorb_DH_b-prop"/>
</dbReference>
<evidence type="ECO:0000256" key="2">
    <source>
        <dbReference type="ARBA" id="ARBA00022737"/>
    </source>
</evidence>
<keyword evidence="1 3" id="KW-0853">WD repeat</keyword>
<gene>
    <name evidence="5" type="ORF">FRV6_09970</name>
</gene>
<reference evidence="6" key="1">
    <citation type="submission" date="2016-09" db="EMBL/GenBank/DDBJ databases">
        <authorList>
            <person name="Guldener U."/>
        </authorList>
    </citation>
    <scope>NUCLEOTIDE SEQUENCE [LARGE SCALE GENOMIC DNA]</scope>
    <source>
        <strain evidence="6">V64-1</strain>
    </source>
</reference>
<keyword evidence="2" id="KW-0677">Repeat</keyword>
<feature type="compositionally biased region" description="Acidic residues" evidence="4">
    <location>
        <begin position="33"/>
        <end position="55"/>
    </location>
</feature>
<sequence>MGDSDAGSNELKPNTVSDEEESDTSSRGQETDTSSDTEESDGTSDEEDSNADSDENGTHCVFLKVWHVNTEEDIGPLRLQGDMQPFQFSPNSKLLALITYTGTAVVLRPDTTGPREKNRLARCEGVTGGALYHHYCRPETQGFSTPYRIEFSPDSSIITIMSSFTGKYAVWETRTFKCIRYQKMNRFFRAVFRPSSVPDESASAAVTEDTLIMVAGAFSEEIRPSEVGDYGPRWKKNRQLEIRWIDSGVVICKLDCQGHVEYTQFSPNHKILASICKGGTIRTWRVETGECLTLFESGQNPRDISLSPDFTLLGSTGTTRTIRVWANDGGETNKISRKMPDPIESVVLSLDRTLAASSSCNGIVRVWDIDTYDCIHEFDDGFQNRSFNDHGNLELFQFSKDGKYLFASRTTSVYQPDVVHDDTSPFLDGHFRIWDVKTGQLINSYQTKIHFTYPIVDFRGSAVSATPDDHWIDSIRDRNVAIIAVDTFSIVRNLVLKRPVYDAMVSPDSRFLIVLSSETSEISSHARGEHESQGLLLSKFSIAQIDHILSIRFTSRPREILAVSSDARFLVLQTFDGFQRGALAVLTSTGELL</sequence>
<protein>
    <submittedName>
        <fullName evidence="5">Uncharacterized protein</fullName>
    </submittedName>
</protein>
<dbReference type="SMART" id="SM00320">
    <property type="entry name" value="WD40"/>
    <property type="match status" value="3"/>
</dbReference>
<dbReference type="EMBL" id="FMJY01000005">
    <property type="protein sequence ID" value="SCO85843.1"/>
    <property type="molecule type" value="Genomic_DNA"/>
</dbReference>
<feature type="region of interest" description="Disordered" evidence="4">
    <location>
        <begin position="1"/>
        <end position="56"/>
    </location>
</feature>
<name>A0A2H3TAU1_FUSOX</name>
<evidence type="ECO:0000256" key="3">
    <source>
        <dbReference type="PROSITE-ProRule" id="PRU00221"/>
    </source>
</evidence>
<dbReference type="SUPFAM" id="SSF50952">
    <property type="entry name" value="Soluble quinoprotein glucose dehydrogenase"/>
    <property type="match status" value="1"/>
</dbReference>